<feature type="transmembrane region" description="Helical" evidence="1">
    <location>
        <begin position="25"/>
        <end position="49"/>
    </location>
</feature>
<dbReference type="Proteomes" id="UP001150904">
    <property type="component" value="Unassembled WGS sequence"/>
</dbReference>
<keyword evidence="1" id="KW-0812">Transmembrane</keyword>
<gene>
    <name evidence="2" type="ORF">N7498_007587</name>
</gene>
<comment type="caution">
    <text evidence="2">The sequence shown here is derived from an EMBL/GenBank/DDBJ whole genome shotgun (WGS) entry which is preliminary data.</text>
</comment>
<evidence type="ECO:0000313" key="2">
    <source>
        <dbReference type="EMBL" id="KAJ5198470.1"/>
    </source>
</evidence>
<accession>A0A9W9JK67</accession>
<sequence>MESLEQRKEGSTPALRRKCNLRRPWVIAVLVAAIIVVILVIVIPLAIILPKKNAHKGRPSTVLFPAYIYPKTNSTWDPLYEAITTFPELEFVVIVNPSSGPGSSPSPSTQYAVAVQRLSAYSNVQKVGYVRTNYANRNISAVLADVETYSNWTSQSTSLAMDGIFFDEIPYDYTSEKAEYLSRINDAVKAATGIQSHRMVIHNPGTIPDSRFDMNTTDVTVVFEQSYDLYETKIKILAETFDVSDRDANAYMLHSVPTMTNSSLKGLVGDLSQRASYLYLTTRSTDIYEAFDTQLEQFCSVVPTELNK</sequence>
<proteinExistence type="predicted"/>
<dbReference type="Pfam" id="PF12138">
    <property type="entry name" value="Spherulin4"/>
    <property type="match status" value="1"/>
</dbReference>
<organism evidence="2 3">
    <name type="scientific">Penicillium cinerascens</name>
    <dbReference type="NCBI Taxonomy" id="70096"/>
    <lineage>
        <taxon>Eukaryota</taxon>
        <taxon>Fungi</taxon>
        <taxon>Dikarya</taxon>
        <taxon>Ascomycota</taxon>
        <taxon>Pezizomycotina</taxon>
        <taxon>Eurotiomycetes</taxon>
        <taxon>Eurotiomycetidae</taxon>
        <taxon>Eurotiales</taxon>
        <taxon>Aspergillaceae</taxon>
        <taxon>Penicillium</taxon>
    </lineage>
</organism>
<keyword evidence="3" id="KW-1185">Reference proteome</keyword>
<keyword evidence="1" id="KW-0472">Membrane</keyword>
<evidence type="ECO:0000313" key="3">
    <source>
        <dbReference type="Proteomes" id="UP001150904"/>
    </source>
</evidence>
<dbReference type="GeneID" id="83181950"/>
<keyword evidence="1" id="KW-1133">Transmembrane helix</keyword>
<dbReference type="RefSeq" id="XP_058306898.1">
    <property type="nucleotide sequence ID" value="XM_058454649.1"/>
</dbReference>
<dbReference type="AlphaFoldDB" id="A0A9W9JK67"/>
<evidence type="ECO:0000256" key="1">
    <source>
        <dbReference type="SAM" id="Phobius"/>
    </source>
</evidence>
<dbReference type="PANTHER" id="PTHR35040:SF9">
    <property type="entry name" value="4-LIKE CELL SURFACE PROTEIN, PUTATIVE (AFU_ORTHOLOGUE AFUA_4G14080)-RELATED"/>
    <property type="match status" value="1"/>
</dbReference>
<dbReference type="OrthoDB" id="5342184at2759"/>
<protein>
    <recommendedName>
        <fullName evidence="4">Spherulin 4-like cell surface protein</fullName>
    </recommendedName>
</protein>
<dbReference type="PANTHER" id="PTHR35040">
    <property type="match status" value="1"/>
</dbReference>
<evidence type="ECO:0008006" key="4">
    <source>
        <dbReference type="Google" id="ProtNLM"/>
    </source>
</evidence>
<dbReference type="InterPro" id="IPR021986">
    <property type="entry name" value="Spherulin4"/>
</dbReference>
<reference evidence="2" key="1">
    <citation type="submission" date="2022-12" db="EMBL/GenBank/DDBJ databases">
        <authorList>
            <person name="Petersen C."/>
        </authorList>
    </citation>
    <scope>NUCLEOTIDE SEQUENCE</scope>
    <source>
        <strain evidence="2">IBT 15544</strain>
    </source>
</reference>
<dbReference type="EMBL" id="JAPQKR010000014">
    <property type="protein sequence ID" value="KAJ5198470.1"/>
    <property type="molecule type" value="Genomic_DNA"/>
</dbReference>
<name>A0A9W9JK67_9EURO</name>
<reference evidence="2" key="2">
    <citation type="journal article" date="2023" name="IMA Fungus">
        <title>Comparative genomic study of the Penicillium genus elucidates a diverse pangenome and 15 lateral gene transfer events.</title>
        <authorList>
            <person name="Petersen C."/>
            <person name="Sorensen T."/>
            <person name="Nielsen M.R."/>
            <person name="Sondergaard T.E."/>
            <person name="Sorensen J.L."/>
            <person name="Fitzpatrick D.A."/>
            <person name="Frisvad J.C."/>
            <person name="Nielsen K.L."/>
        </authorList>
    </citation>
    <scope>NUCLEOTIDE SEQUENCE</scope>
    <source>
        <strain evidence="2">IBT 15544</strain>
    </source>
</reference>